<dbReference type="InterPro" id="IPR041698">
    <property type="entry name" value="Methyltransf_25"/>
</dbReference>
<gene>
    <name evidence="3" type="ORF">UFOPK2582_00941</name>
</gene>
<organism evidence="3">
    <name type="scientific">freshwater metagenome</name>
    <dbReference type="NCBI Taxonomy" id="449393"/>
    <lineage>
        <taxon>unclassified sequences</taxon>
        <taxon>metagenomes</taxon>
        <taxon>ecological metagenomes</taxon>
    </lineage>
</organism>
<sequence>MTSRGAGPQPTPDMPSEANTASGGSRWHRPPGIIAAYQSEPWTTRAHTMVRWASIPMETVQQELPSSGEVLEIGCGHGLFSLTAALGSEDRRIIGTDIDGAKLVEARRAAEAAGLGQDRLEFVQVESDWRPPVEQTYGAVVIIDVLYLLGIAAALDLTAAAARVVQPGGTLLIKEMDTTLRAKSAWCSTQELISTKLTRVTEGETVELVPLDAIRTVMQEAGLDVTTRALDRHYVHPHALLIGQRC</sequence>
<dbReference type="SUPFAM" id="SSF53335">
    <property type="entry name" value="S-adenosyl-L-methionine-dependent methyltransferases"/>
    <property type="match status" value="1"/>
</dbReference>
<evidence type="ECO:0000313" key="3">
    <source>
        <dbReference type="EMBL" id="CAB4700988.1"/>
    </source>
</evidence>
<accession>A0A6J6PWW2</accession>
<dbReference type="Gene3D" id="3.40.50.150">
    <property type="entry name" value="Vaccinia Virus protein VP39"/>
    <property type="match status" value="1"/>
</dbReference>
<protein>
    <submittedName>
        <fullName evidence="3">Unannotated protein</fullName>
    </submittedName>
</protein>
<dbReference type="Pfam" id="PF13649">
    <property type="entry name" value="Methyltransf_25"/>
    <property type="match status" value="1"/>
</dbReference>
<dbReference type="InterPro" id="IPR029063">
    <property type="entry name" value="SAM-dependent_MTases_sf"/>
</dbReference>
<proteinExistence type="predicted"/>
<name>A0A6J6PWW2_9ZZZZ</name>
<dbReference type="CDD" id="cd02440">
    <property type="entry name" value="AdoMet_MTases"/>
    <property type="match status" value="1"/>
</dbReference>
<reference evidence="3" key="1">
    <citation type="submission" date="2020-05" db="EMBL/GenBank/DDBJ databases">
        <authorList>
            <person name="Chiriac C."/>
            <person name="Salcher M."/>
            <person name="Ghai R."/>
            <person name="Kavagutti S V."/>
        </authorList>
    </citation>
    <scope>NUCLEOTIDE SEQUENCE</scope>
</reference>
<feature type="region of interest" description="Disordered" evidence="1">
    <location>
        <begin position="1"/>
        <end position="31"/>
    </location>
</feature>
<evidence type="ECO:0000256" key="1">
    <source>
        <dbReference type="SAM" id="MobiDB-lite"/>
    </source>
</evidence>
<dbReference type="EMBL" id="CAEZXS010000102">
    <property type="protein sequence ID" value="CAB4700988.1"/>
    <property type="molecule type" value="Genomic_DNA"/>
</dbReference>
<evidence type="ECO:0000259" key="2">
    <source>
        <dbReference type="Pfam" id="PF13649"/>
    </source>
</evidence>
<feature type="domain" description="Methyltransferase" evidence="2">
    <location>
        <begin position="70"/>
        <end position="169"/>
    </location>
</feature>
<dbReference type="AlphaFoldDB" id="A0A6J6PWW2"/>